<reference evidence="3" key="1">
    <citation type="journal article" date="2019" name="Int. J. Syst. Evol. Microbiol.">
        <title>The Global Catalogue of Microorganisms (GCM) 10K type strain sequencing project: providing services to taxonomists for standard genome sequencing and annotation.</title>
        <authorList>
            <consortium name="The Broad Institute Genomics Platform"/>
            <consortium name="The Broad Institute Genome Sequencing Center for Infectious Disease"/>
            <person name="Wu L."/>
            <person name="Ma J."/>
        </authorList>
    </citation>
    <scope>NUCLEOTIDE SEQUENCE [LARGE SCALE GENOMIC DNA]</scope>
    <source>
        <strain evidence="3">NBRC 112299</strain>
    </source>
</reference>
<dbReference type="RefSeq" id="WP_284328554.1">
    <property type="nucleotide sequence ID" value="NZ_BSUN01000001.1"/>
</dbReference>
<comment type="caution">
    <text evidence="2">The sequence shown here is derived from an EMBL/GenBank/DDBJ whole genome shotgun (WGS) entry which is preliminary data.</text>
</comment>
<accession>A0ABQ6IEU7</accession>
<dbReference type="Gene3D" id="3.90.1150.10">
    <property type="entry name" value="Aspartate Aminotransferase, domain 1"/>
    <property type="match status" value="1"/>
</dbReference>
<name>A0ABQ6IEU7_9MICO</name>
<keyword evidence="3" id="KW-1185">Reference proteome</keyword>
<protein>
    <recommendedName>
        <fullName evidence="1">Aminotransferase class I/classII large domain-containing protein</fullName>
    </recommendedName>
</protein>
<sequence length="228" mass="24276">MRAARPGAAYVTTFHNPTGTAITEVDAVRLAEMASACGTTLIDDRITGELALTGRPSRPLASLGTGASVVTIGGLSKIFWGGMRIGWLHANATLAAQLRQRKAAMDLGSPAFLQRLARVFLEDHYDATLAWRVASMRESLDATVEALKEFAPEWEFRMPDGGPCLWVKVPGANADRFAARAADAGVPVAPGSAFEVVPGGGASRFRLPFYLPPEEMRVGVKVLAEQAP</sequence>
<evidence type="ECO:0000259" key="1">
    <source>
        <dbReference type="Pfam" id="PF00155"/>
    </source>
</evidence>
<dbReference type="InterPro" id="IPR004839">
    <property type="entry name" value="Aminotransferase_I/II_large"/>
</dbReference>
<feature type="domain" description="Aminotransferase class I/classII large" evidence="1">
    <location>
        <begin position="10"/>
        <end position="222"/>
    </location>
</feature>
<evidence type="ECO:0000313" key="2">
    <source>
        <dbReference type="EMBL" id="GMA36413.1"/>
    </source>
</evidence>
<evidence type="ECO:0000313" key="3">
    <source>
        <dbReference type="Proteomes" id="UP001157125"/>
    </source>
</evidence>
<dbReference type="PANTHER" id="PTHR46577:SF1">
    <property type="entry name" value="HTH-TYPE TRANSCRIPTIONAL REGULATORY PROTEIN GABR"/>
    <property type="match status" value="1"/>
</dbReference>
<dbReference type="SUPFAM" id="SSF53383">
    <property type="entry name" value="PLP-dependent transferases"/>
    <property type="match status" value="1"/>
</dbReference>
<dbReference type="PANTHER" id="PTHR46577">
    <property type="entry name" value="HTH-TYPE TRANSCRIPTIONAL REGULATORY PROTEIN GABR"/>
    <property type="match status" value="1"/>
</dbReference>
<gene>
    <name evidence="2" type="ORF">GCM10025876_26170</name>
</gene>
<dbReference type="CDD" id="cd00609">
    <property type="entry name" value="AAT_like"/>
    <property type="match status" value="1"/>
</dbReference>
<dbReference type="InterPro" id="IPR015422">
    <property type="entry name" value="PyrdxlP-dep_Trfase_small"/>
</dbReference>
<proteinExistence type="predicted"/>
<organism evidence="2 3">
    <name type="scientific">Demequina litorisediminis</name>
    <dbReference type="NCBI Taxonomy" id="1849022"/>
    <lineage>
        <taxon>Bacteria</taxon>
        <taxon>Bacillati</taxon>
        <taxon>Actinomycetota</taxon>
        <taxon>Actinomycetes</taxon>
        <taxon>Micrococcales</taxon>
        <taxon>Demequinaceae</taxon>
        <taxon>Demequina</taxon>
    </lineage>
</organism>
<dbReference type="Gene3D" id="3.40.640.10">
    <property type="entry name" value="Type I PLP-dependent aspartate aminotransferase-like (Major domain)"/>
    <property type="match status" value="1"/>
</dbReference>
<dbReference type="InterPro" id="IPR015421">
    <property type="entry name" value="PyrdxlP-dep_Trfase_major"/>
</dbReference>
<dbReference type="InterPro" id="IPR015424">
    <property type="entry name" value="PyrdxlP-dep_Trfase"/>
</dbReference>
<dbReference type="InterPro" id="IPR051446">
    <property type="entry name" value="HTH_trans_reg/aminotransferase"/>
</dbReference>
<dbReference type="EMBL" id="BSUN01000001">
    <property type="protein sequence ID" value="GMA36413.1"/>
    <property type="molecule type" value="Genomic_DNA"/>
</dbReference>
<dbReference type="Proteomes" id="UP001157125">
    <property type="component" value="Unassembled WGS sequence"/>
</dbReference>
<dbReference type="Pfam" id="PF00155">
    <property type="entry name" value="Aminotran_1_2"/>
    <property type="match status" value="1"/>
</dbReference>